<dbReference type="PANTHER" id="PTHR31919">
    <property type="entry name" value="ZINC FINGERS AND HOMEOBOXES PROTEIN 1, ISOFORM 2"/>
    <property type="match status" value="1"/>
</dbReference>
<evidence type="ECO:0000256" key="1">
    <source>
        <dbReference type="SAM" id="MobiDB-lite"/>
    </source>
</evidence>
<accession>A0A9P5RS75</accession>
<gene>
    <name evidence="2" type="ORF">BG015_011838</name>
</gene>
<dbReference type="AlphaFoldDB" id="A0A9P5RS75"/>
<protein>
    <submittedName>
        <fullName evidence="2">Uncharacterized protein</fullName>
    </submittedName>
</protein>
<dbReference type="OrthoDB" id="2124108at2759"/>
<proteinExistence type="predicted"/>
<organism evidence="2 3">
    <name type="scientific">Linnemannia schmuckeri</name>
    <dbReference type="NCBI Taxonomy" id="64567"/>
    <lineage>
        <taxon>Eukaryota</taxon>
        <taxon>Fungi</taxon>
        <taxon>Fungi incertae sedis</taxon>
        <taxon>Mucoromycota</taxon>
        <taxon>Mortierellomycotina</taxon>
        <taxon>Mortierellomycetes</taxon>
        <taxon>Mortierellales</taxon>
        <taxon>Mortierellaceae</taxon>
        <taxon>Linnemannia</taxon>
    </lineage>
</organism>
<reference evidence="2" key="1">
    <citation type="journal article" date="2020" name="Fungal Divers.">
        <title>Resolving the Mortierellaceae phylogeny through synthesis of multi-gene phylogenetics and phylogenomics.</title>
        <authorList>
            <person name="Vandepol N."/>
            <person name="Liber J."/>
            <person name="Desiro A."/>
            <person name="Na H."/>
            <person name="Kennedy M."/>
            <person name="Barry K."/>
            <person name="Grigoriev I.V."/>
            <person name="Miller A.N."/>
            <person name="O'Donnell K."/>
            <person name="Stajich J.E."/>
            <person name="Bonito G."/>
        </authorList>
    </citation>
    <scope>NUCLEOTIDE SEQUENCE</scope>
    <source>
        <strain evidence="2">NRRL 6426</strain>
    </source>
</reference>
<evidence type="ECO:0000313" key="3">
    <source>
        <dbReference type="Proteomes" id="UP000748756"/>
    </source>
</evidence>
<dbReference type="EMBL" id="JAAAUQ010000947">
    <property type="protein sequence ID" value="KAF9145595.1"/>
    <property type="molecule type" value="Genomic_DNA"/>
</dbReference>
<name>A0A9P5RS75_9FUNG</name>
<evidence type="ECO:0000313" key="2">
    <source>
        <dbReference type="EMBL" id="KAF9145595.1"/>
    </source>
</evidence>
<dbReference type="Proteomes" id="UP000748756">
    <property type="component" value="Unassembled WGS sequence"/>
</dbReference>
<comment type="caution">
    <text evidence="2">The sequence shown here is derived from an EMBL/GenBank/DDBJ whole genome shotgun (WGS) entry which is preliminary data.</text>
</comment>
<feature type="region of interest" description="Disordered" evidence="1">
    <location>
        <begin position="1"/>
        <end position="25"/>
    </location>
</feature>
<keyword evidence="3" id="KW-1185">Reference proteome</keyword>
<sequence>MENDFPFSFGGGSDHEENNEDDGLFCAPKDKKKAAAKAKALLNQEPYHAQIDEDGWFHNTGKTTYELMTQSKTGATKVKMRADHYYMLHRYQEAFDIAQEFCELVRTSSYLNVSQSQNDGGFRRTDAAATTDAGVLKVSDPREMQEMALRCALKLNLFDVAASLADDLVMHDTGIVFLKAKAYVAVGRFNDAALGLVQYQKSRTGNYSIWRSLGECLSQSTTFSTGPLGSFVRKTASTSTSSVITAATRSLPLMDTLLISLPSSTTARPTVVHILALMCILRARYLMRISTWAQVPYAQARYDNEMSILDGQRLALERICDLDLGSAARTTTADETAVSENERQEQRRLEEYELKVVAPARKFVQEMKESGATDLIPDQEGSLFELDVVEFIVKTWDAQVVALSESTTPGMTADDDDLEGEVSVRDK</sequence>
<feature type="region of interest" description="Disordered" evidence="1">
    <location>
        <begin position="407"/>
        <end position="427"/>
    </location>
</feature>
<dbReference type="InterPro" id="IPR041404">
    <property type="entry name" value="DUF5588"/>
</dbReference>
<dbReference type="PANTHER" id="PTHR31919:SF1">
    <property type="entry name" value="ZINC FINGERS AND HOMEOBOXES PROTEIN 1, ISOFORM 2"/>
    <property type="match status" value="1"/>
</dbReference>